<feature type="compositionally biased region" description="Polar residues" evidence="1">
    <location>
        <begin position="378"/>
        <end position="388"/>
    </location>
</feature>
<organism evidence="2 3">
    <name type="scientific">Zymoseptoria tritici ST99CH_1A5</name>
    <dbReference type="NCBI Taxonomy" id="1276529"/>
    <lineage>
        <taxon>Eukaryota</taxon>
        <taxon>Fungi</taxon>
        <taxon>Dikarya</taxon>
        <taxon>Ascomycota</taxon>
        <taxon>Pezizomycotina</taxon>
        <taxon>Dothideomycetes</taxon>
        <taxon>Dothideomycetidae</taxon>
        <taxon>Mycosphaerellales</taxon>
        <taxon>Mycosphaerellaceae</taxon>
        <taxon>Zymoseptoria</taxon>
    </lineage>
</organism>
<protein>
    <submittedName>
        <fullName evidence="2">Uncharacterized protein</fullName>
    </submittedName>
</protein>
<evidence type="ECO:0000256" key="1">
    <source>
        <dbReference type="SAM" id="MobiDB-lite"/>
    </source>
</evidence>
<feature type="region of interest" description="Disordered" evidence="1">
    <location>
        <begin position="353"/>
        <end position="388"/>
    </location>
</feature>
<gene>
    <name evidence="2" type="ORF">ZT1A5_G10290</name>
</gene>
<evidence type="ECO:0000313" key="2">
    <source>
        <dbReference type="EMBL" id="SMY28844.1"/>
    </source>
</evidence>
<feature type="region of interest" description="Disordered" evidence="1">
    <location>
        <begin position="274"/>
        <end position="296"/>
    </location>
</feature>
<name>A0A1Y6LWS0_ZYMTR</name>
<reference evidence="2 3" key="1">
    <citation type="submission" date="2016-10" db="EMBL/GenBank/DDBJ databases">
        <authorList>
            <person name="Varghese N."/>
        </authorList>
    </citation>
    <scope>NUCLEOTIDE SEQUENCE [LARGE SCALE GENOMIC DNA]</scope>
</reference>
<accession>A0A1Y6LWS0</accession>
<evidence type="ECO:0000313" key="3">
    <source>
        <dbReference type="Proteomes" id="UP000215453"/>
    </source>
</evidence>
<dbReference type="AlphaFoldDB" id="A0A1Y6LWS0"/>
<proteinExistence type="predicted"/>
<feature type="region of interest" description="Disordered" evidence="1">
    <location>
        <begin position="23"/>
        <end position="47"/>
    </location>
</feature>
<sequence length="388" mass="43887">MAFDEDSGLVYSETTMSTKSMHKQLLPVYSEAQPRPKPRPNRHGSGSRFLFDMTMLSLLRNLDSLSASSLENVPNPVLECIWKAIQENKLDSARTWALFAPLILHGKSRTRSIEAIRPHPRLVFPMLSSPMCDWLVELTLQDISLTTDLLLSVSQLPNISFFAILGKLDDSEDLGLSDRIVRSWADDAATHRGFSKLESIRLVHQNRVTEASLRYLNTFPQLRDFCVSIPGMSPEVWSAVGETQGWMDHDKSGTVSRRCFWQDYLKLDGRMSQRSNKCSSRDYRSRAPHLNEGPSDSSLNTFLSDWVPRTLEDEHSPMVRLRLSDPPLRSPEYGGREPPFLTTCTHHFRKQMGKAIVPPPGNTATAASKKRRFRDSKSQSLNNVLAGM</sequence>
<dbReference type="Proteomes" id="UP000215453">
    <property type="component" value="Chromosome 11"/>
</dbReference>
<dbReference type="EMBL" id="LT882686">
    <property type="protein sequence ID" value="SMY28844.1"/>
    <property type="molecule type" value="Genomic_DNA"/>
</dbReference>